<feature type="compositionally biased region" description="Low complexity" evidence="1">
    <location>
        <begin position="797"/>
        <end position="811"/>
    </location>
</feature>
<keyword evidence="3" id="KW-1185">Reference proteome</keyword>
<feature type="region of interest" description="Disordered" evidence="1">
    <location>
        <begin position="747"/>
        <end position="814"/>
    </location>
</feature>
<dbReference type="GeneID" id="136816360"/>
<feature type="region of interest" description="Disordered" evidence="1">
    <location>
        <begin position="442"/>
        <end position="505"/>
    </location>
</feature>
<evidence type="ECO:0000313" key="3">
    <source>
        <dbReference type="Proteomes" id="UP000594262"/>
    </source>
</evidence>
<dbReference type="EnsemblMetazoa" id="CLYHEMT012160.1">
    <property type="protein sequence ID" value="CLYHEMP012160.1"/>
    <property type="gene ID" value="CLYHEMG012160"/>
</dbReference>
<feature type="region of interest" description="Disordered" evidence="1">
    <location>
        <begin position="679"/>
        <end position="709"/>
    </location>
</feature>
<feature type="region of interest" description="Disordered" evidence="1">
    <location>
        <begin position="528"/>
        <end position="571"/>
    </location>
</feature>
<organism evidence="2 3">
    <name type="scientific">Clytia hemisphaerica</name>
    <dbReference type="NCBI Taxonomy" id="252671"/>
    <lineage>
        <taxon>Eukaryota</taxon>
        <taxon>Metazoa</taxon>
        <taxon>Cnidaria</taxon>
        <taxon>Hydrozoa</taxon>
        <taxon>Hydroidolina</taxon>
        <taxon>Leptothecata</taxon>
        <taxon>Obeliida</taxon>
        <taxon>Clytiidae</taxon>
        <taxon>Clytia</taxon>
    </lineage>
</organism>
<sequence length="898" mass="101517">MWYTFWLAYPNRMTVIDIHPEVDLSRQKKSSEEHNHNILISGKQNKPLTASYWRKIQELMECTQQNFNNSVIRKRNIHTIYVASEKMDSYTNMILTCFVSHNLTASGDRIFLNSVLNQDFDLKFAAALEKRDERQRCLDILMDVAIVCYIAALTNTLPNIDIYNGLKNTATSITETAATNTATLGIESAAQVIGNAMAGAAISAIVDVAVSSATIYVAKRQKDDGRMTEEEFNIKIKKTVCESSLKFVGGTTGSILGQALIPVPVVGAFVGGFCGSLIGAGIGKGINYGVFDRKNKKTQNEKKLNESEQHIKKRYGRKIRGYVPKIIIYNESKKEFEEKHFQKTVKNYFKPVETLSETQAKVSEAVTVKPYLNKWRNKTLKIDEQNTEVKATTEKQRSVLSKWKKSVTVKTPEKIDSPRKDHQSEKEISVLSIWKKAAPKAIIDKPDTRSSPDKEQQATDKQLSVLTKWRKSTPSEVAKTPEVKSSSKVEQNVNATQDSPTIEKPLLLTTRRESYIDRLSPNQLITQVKSSLSKSSSKEEDLEQISAEASQVSSPLSTTGTNSPRSNTPNDVPIFHRLSIKSLKDSFRNISNSSLRDENEFEREILHEESNEEVFSETAESQARQNEYSKNESEEETKFSRFKSFHSSIRMKNRERMKFPSLQKVSLFNSSVDAEGNVYDNRKADTKEYSDDQISPNDDNNNSPSQVENNDLSELKDINQENVQGNKAESTLNGLTNKLLALTGLRSPFKTTSPDQENADNARSSSPSKKCNGLVNSSTDDSFEEHSADKKTLSRAPLSNSLSENSSTSESPELKFSEREFDWWNRKLRHRFENEVNKDEGSSQSEQKKSGKKTVEKHPRETKRRTSSITEIEDEDNDNSKKEKKIFSTLKSFTKKFK</sequence>
<proteinExistence type="predicted"/>
<accession>A0A7M5WSZ3</accession>
<dbReference type="OrthoDB" id="6022757at2759"/>
<feature type="compositionally biased region" description="Basic and acidic residues" evidence="1">
    <location>
        <begin position="442"/>
        <end position="458"/>
    </location>
</feature>
<name>A0A7M5WSZ3_9CNID</name>
<feature type="compositionally biased region" description="Basic and acidic residues" evidence="1">
    <location>
        <begin position="627"/>
        <end position="639"/>
    </location>
</feature>
<evidence type="ECO:0000256" key="1">
    <source>
        <dbReference type="SAM" id="MobiDB-lite"/>
    </source>
</evidence>
<feature type="compositionally biased region" description="Low complexity" evidence="1">
    <location>
        <begin position="692"/>
        <end position="706"/>
    </location>
</feature>
<dbReference type="Proteomes" id="UP000594262">
    <property type="component" value="Unplaced"/>
</dbReference>
<dbReference type="RefSeq" id="XP_066928783.1">
    <property type="nucleotide sequence ID" value="XM_067072682.1"/>
</dbReference>
<feature type="compositionally biased region" description="Basic and acidic residues" evidence="1">
    <location>
        <begin position="832"/>
        <end position="859"/>
    </location>
</feature>
<reference evidence="2" key="1">
    <citation type="submission" date="2021-01" db="UniProtKB">
        <authorList>
            <consortium name="EnsemblMetazoa"/>
        </authorList>
    </citation>
    <scope>IDENTIFICATION</scope>
</reference>
<feature type="compositionally biased region" description="Polar residues" evidence="1">
    <location>
        <begin position="749"/>
        <end position="780"/>
    </location>
</feature>
<dbReference type="AlphaFoldDB" id="A0A7M5WSZ3"/>
<protein>
    <submittedName>
        <fullName evidence="2">Uncharacterized protein</fullName>
    </submittedName>
</protein>
<feature type="compositionally biased region" description="Polar residues" evidence="1">
    <location>
        <begin position="488"/>
        <end position="500"/>
    </location>
</feature>
<feature type="compositionally biased region" description="Polar residues" evidence="1">
    <location>
        <begin position="547"/>
        <end position="570"/>
    </location>
</feature>
<feature type="compositionally biased region" description="Basic and acidic residues" evidence="1">
    <location>
        <begin position="680"/>
        <end position="690"/>
    </location>
</feature>
<evidence type="ECO:0000313" key="2">
    <source>
        <dbReference type="EnsemblMetazoa" id="CLYHEMP012160.1"/>
    </source>
</evidence>
<feature type="region of interest" description="Disordered" evidence="1">
    <location>
        <begin position="608"/>
        <end position="642"/>
    </location>
</feature>
<feature type="region of interest" description="Disordered" evidence="1">
    <location>
        <begin position="832"/>
        <end position="883"/>
    </location>
</feature>